<feature type="region of interest" description="Disordered" evidence="1">
    <location>
        <begin position="340"/>
        <end position="462"/>
    </location>
</feature>
<protein>
    <submittedName>
        <fullName evidence="6">SET domain-containing protein</fullName>
    </submittedName>
</protein>
<accession>A0A0R3SGI4</accession>
<dbReference type="EMBL" id="UYSG01001383">
    <property type="protein sequence ID" value="VDL42413.1"/>
    <property type="molecule type" value="Genomic_DNA"/>
</dbReference>
<evidence type="ECO:0000313" key="3">
    <source>
        <dbReference type="EMBL" id="VUZ55443.1"/>
    </source>
</evidence>
<dbReference type="OrthoDB" id="6248794at2759"/>
<feature type="region of interest" description="Disordered" evidence="1">
    <location>
        <begin position="187"/>
        <end position="208"/>
    </location>
</feature>
<dbReference type="Proteomes" id="UP000274504">
    <property type="component" value="Unassembled WGS sequence"/>
</dbReference>
<sequence length="487" mass="54613">MTSPYVPSARLSPNNRVSYRRLHEFSDNDCYDLTPPTNDETQAIVWDRRYGIMFFSEMAIFYGPFSIPSTDEQYVLSQMPYFMQERGKKCQYRIYETYTGVKIGKGGLRVRSRDPATDRVYYFPSHFPNCIILSVLHFDGDSSSTCAVLVYRFKTAEIASRAYTMITETNSIPKRGRSPRLLGMDASSQLSRSSPNRMTVRRTPSNDRNTILRNRSGGVDFQLATHSRLKQSSIDLNGCCRKVSSPTLLKRTGSKRRSNSNYIIKVQKSIPVKSSHQCCYCSACGHRFADNRINIKENPNISPSNMGFFIILNGKRYPMNLFKEIMAQDAEQLPEFQFRKTKSAKQVSRSSSSRSDSVTSSSADETSDQSRHAVVQNHNSESSSESHESVVELVSDKLGKTSKIPESSTIKHGTGDEGIGRNSAAVIRLSRQGYSDSDEDIFDRDHGGNERPTSPSRVIPDGTTVHALYGKLGYAKEDSDSLLGEAL</sequence>
<evidence type="ECO:0000313" key="5">
    <source>
        <dbReference type="Proteomes" id="UP000321570"/>
    </source>
</evidence>
<evidence type="ECO:0000313" key="4">
    <source>
        <dbReference type="Proteomes" id="UP000274504"/>
    </source>
</evidence>
<proteinExistence type="predicted"/>
<reference evidence="2 4" key="2">
    <citation type="submission" date="2018-11" db="EMBL/GenBank/DDBJ databases">
        <authorList>
            <consortium name="Pathogen Informatics"/>
        </authorList>
    </citation>
    <scope>NUCLEOTIDE SEQUENCE [LARGE SCALE GENOMIC DNA]</scope>
</reference>
<gene>
    <name evidence="2" type="ORF">HDID_LOCUS4012</name>
    <name evidence="3" type="ORF">WMSIL1_LOCUS13309</name>
</gene>
<name>A0A0R3SGI4_HYMDI</name>
<feature type="compositionally biased region" description="Low complexity" evidence="1">
    <location>
        <begin position="344"/>
        <end position="364"/>
    </location>
</feature>
<evidence type="ECO:0000313" key="2">
    <source>
        <dbReference type="EMBL" id="VDL42413.1"/>
    </source>
</evidence>
<organism evidence="6">
    <name type="scientific">Hymenolepis diminuta</name>
    <name type="common">Rat tapeworm</name>
    <dbReference type="NCBI Taxonomy" id="6216"/>
    <lineage>
        <taxon>Eukaryota</taxon>
        <taxon>Metazoa</taxon>
        <taxon>Spiralia</taxon>
        <taxon>Lophotrochozoa</taxon>
        <taxon>Platyhelminthes</taxon>
        <taxon>Cestoda</taxon>
        <taxon>Eucestoda</taxon>
        <taxon>Cyclophyllidea</taxon>
        <taxon>Hymenolepididae</taxon>
        <taxon>Hymenolepis</taxon>
    </lineage>
</organism>
<dbReference type="EMBL" id="CABIJS010000693">
    <property type="protein sequence ID" value="VUZ55443.1"/>
    <property type="molecule type" value="Genomic_DNA"/>
</dbReference>
<evidence type="ECO:0000256" key="1">
    <source>
        <dbReference type="SAM" id="MobiDB-lite"/>
    </source>
</evidence>
<dbReference type="Proteomes" id="UP000321570">
    <property type="component" value="Unassembled WGS sequence"/>
</dbReference>
<keyword evidence="5" id="KW-1185">Reference proteome</keyword>
<feature type="compositionally biased region" description="Basic and acidic residues" evidence="1">
    <location>
        <begin position="384"/>
        <end position="399"/>
    </location>
</feature>
<dbReference type="AlphaFoldDB" id="A0A0R3SGI4"/>
<reference evidence="3 5" key="3">
    <citation type="submission" date="2019-07" db="EMBL/GenBank/DDBJ databases">
        <authorList>
            <person name="Jastrzebski P J."/>
            <person name="Paukszto L."/>
            <person name="Jastrzebski P J."/>
        </authorList>
    </citation>
    <scope>NUCLEOTIDE SEQUENCE [LARGE SCALE GENOMIC DNA]</scope>
    <source>
        <strain evidence="3 5">WMS-il1</strain>
    </source>
</reference>
<reference evidence="6" key="1">
    <citation type="submission" date="2017-02" db="UniProtKB">
        <authorList>
            <consortium name="WormBaseParasite"/>
        </authorList>
    </citation>
    <scope>IDENTIFICATION</scope>
</reference>
<dbReference type="WBParaSite" id="HDID_0000401401-mRNA-1">
    <property type="protein sequence ID" value="HDID_0000401401-mRNA-1"/>
    <property type="gene ID" value="HDID_0000401401"/>
</dbReference>
<evidence type="ECO:0000313" key="6">
    <source>
        <dbReference type="WBParaSite" id="HDID_0000401401-mRNA-1"/>
    </source>
</evidence>